<evidence type="ECO:0000313" key="3">
    <source>
        <dbReference type="Proteomes" id="UP000005143"/>
    </source>
</evidence>
<keyword evidence="3" id="KW-1185">Reference proteome</keyword>
<evidence type="ECO:0000259" key="1">
    <source>
        <dbReference type="Pfam" id="PF02036"/>
    </source>
</evidence>
<feature type="domain" description="SCP2" evidence="1">
    <location>
        <begin position="38"/>
        <end position="127"/>
    </location>
</feature>
<comment type="caution">
    <text evidence="2">The sequence shown here is derived from an EMBL/GenBank/DDBJ whole genome shotgun (WGS) entry which is preliminary data.</text>
</comment>
<dbReference type="Pfam" id="PF02036">
    <property type="entry name" value="SCP2"/>
    <property type="match status" value="1"/>
</dbReference>
<reference evidence="2 3" key="1">
    <citation type="journal article" date="2013" name="Biodegradation">
        <title>Quantitative proteomic analysis of ibuprofen-degrading Patulibacter sp. strain I11.</title>
        <authorList>
            <person name="Almeida B."/>
            <person name="Kjeldal H."/>
            <person name="Lolas I."/>
            <person name="Knudsen A.D."/>
            <person name="Carvalho G."/>
            <person name="Nielsen K.L."/>
            <person name="Barreto Crespo M.T."/>
            <person name="Stensballe A."/>
            <person name="Nielsen J.L."/>
        </authorList>
    </citation>
    <scope>NUCLEOTIDE SEQUENCE [LARGE SCALE GENOMIC DNA]</scope>
    <source>
        <strain evidence="2 3">I11</strain>
    </source>
</reference>
<gene>
    <name evidence="2" type="ORF">PAI11_21510</name>
</gene>
<name>H0E5Q4_9ACTN</name>
<sequence length="146" mass="15264">MESECSTPDERAPVDEAPVGVDGPIGIFARRVAAGLTHPEAAERLAQADVRALIEVTDVPDATVALLLDREPPRVVVGAILDEEPTVRLYLTAADLDGMLDQGTHLPMAILAGEVRFEGAVRKLLRVLPILRGAVGELEAGGAAGA</sequence>
<protein>
    <recommendedName>
        <fullName evidence="1">SCP2 domain-containing protein</fullName>
    </recommendedName>
</protein>
<organism evidence="2 3">
    <name type="scientific">Patulibacter medicamentivorans</name>
    <dbReference type="NCBI Taxonomy" id="1097667"/>
    <lineage>
        <taxon>Bacteria</taxon>
        <taxon>Bacillati</taxon>
        <taxon>Actinomycetota</taxon>
        <taxon>Thermoleophilia</taxon>
        <taxon>Solirubrobacterales</taxon>
        <taxon>Patulibacteraceae</taxon>
        <taxon>Patulibacter</taxon>
    </lineage>
</organism>
<dbReference type="SUPFAM" id="SSF55718">
    <property type="entry name" value="SCP-like"/>
    <property type="match status" value="1"/>
</dbReference>
<accession>H0E5Q4</accession>
<dbReference type="Gene3D" id="3.30.1050.10">
    <property type="entry name" value="SCP2 sterol-binding domain"/>
    <property type="match status" value="1"/>
</dbReference>
<evidence type="ECO:0000313" key="2">
    <source>
        <dbReference type="EMBL" id="EHN11017.1"/>
    </source>
</evidence>
<proteinExistence type="predicted"/>
<dbReference type="InterPro" id="IPR003033">
    <property type="entry name" value="SCP2_sterol-bd_dom"/>
</dbReference>
<dbReference type="RefSeq" id="WP_007574742.1">
    <property type="nucleotide sequence ID" value="NZ_AGUD01000192.1"/>
</dbReference>
<dbReference type="EMBL" id="AGUD01000192">
    <property type="protein sequence ID" value="EHN11017.1"/>
    <property type="molecule type" value="Genomic_DNA"/>
</dbReference>
<dbReference type="Proteomes" id="UP000005143">
    <property type="component" value="Unassembled WGS sequence"/>
</dbReference>
<dbReference type="InterPro" id="IPR036527">
    <property type="entry name" value="SCP2_sterol-bd_dom_sf"/>
</dbReference>
<dbReference type="AlphaFoldDB" id="H0E5Q4"/>